<organism evidence="18 19">
    <name type="scientific">Seiridium cardinale</name>
    <dbReference type="NCBI Taxonomy" id="138064"/>
    <lineage>
        <taxon>Eukaryota</taxon>
        <taxon>Fungi</taxon>
        <taxon>Dikarya</taxon>
        <taxon>Ascomycota</taxon>
        <taxon>Pezizomycotina</taxon>
        <taxon>Sordariomycetes</taxon>
        <taxon>Xylariomycetidae</taxon>
        <taxon>Amphisphaeriales</taxon>
        <taxon>Sporocadaceae</taxon>
        <taxon>Seiridium</taxon>
    </lineage>
</organism>
<accession>A0ABR2XBJ4</accession>
<dbReference type="PANTHER" id="PTHR33048:SF143">
    <property type="entry name" value="EXTRACELLULAR MEMBRANE PROTEIN CFEM DOMAIN-CONTAINING PROTEIN-RELATED"/>
    <property type="match status" value="1"/>
</dbReference>
<feature type="domain" description="CFEM" evidence="16">
    <location>
        <begin position="27"/>
        <end position="86"/>
    </location>
</feature>
<keyword evidence="19" id="KW-1185">Reference proteome</keyword>
<comment type="caution">
    <text evidence="18">The sequence shown here is derived from an EMBL/GenBank/DDBJ whole genome shotgun (WGS) entry which is preliminary data.</text>
</comment>
<evidence type="ECO:0000256" key="12">
    <source>
        <dbReference type="ARBA" id="ARBA00023288"/>
    </source>
</evidence>
<evidence type="ECO:0000259" key="17">
    <source>
        <dbReference type="Pfam" id="PF20684"/>
    </source>
</evidence>
<evidence type="ECO:0000256" key="5">
    <source>
        <dbReference type="ARBA" id="ARBA00022525"/>
    </source>
</evidence>
<evidence type="ECO:0000256" key="11">
    <source>
        <dbReference type="ARBA" id="ARBA00023157"/>
    </source>
</evidence>
<keyword evidence="12" id="KW-0449">Lipoprotein</keyword>
<keyword evidence="6" id="KW-0325">Glycoprotein</keyword>
<sequence length="407" mass="45163">MWPPQYLIHILLTVTLSTLMGTAYGTAATCGSSCLDSLLVKSECSPGNMTCVCTNTALHADMQQCLLSNCTVKDALETQRYISTTCGVQGEDRRDVVLIIGVLFGIVGLLAFGLRCTARLRIGNQSWGLDDWAMCLAVCFMVPLCAVSVPLSEHGLGLDMWYVDFQDIDHVLYFYFWDEIFYVGALAITKIAVLLFYLRVFPQSYFHVFVYILVASNVCYALGFGFVLIFQCKPIDGAWLSWDGEYDAVCLSINDIGWSAAATNIFLDLATILLPLPELFRLSMSWKKKVQILLMFMVGFFVTIVSAIRLSSLIEFGTTRNITQDYVEVGYWSTIEVPLGIVCACMPAIRALYEHIFSGGVGTSRSAHTEFAGAATSSSLRPQQEWLVLQNMPEHQSDADLVSRSKE</sequence>
<feature type="chain" id="PRO_5046145300" description="Extracellular membrane protein CFEM domain-containing protein" evidence="15">
    <location>
        <begin position="26"/>
        <end position="407"/>
    </location>
</feature>
<dbReference type="InterPro" id="IPR052337">
    <property type="entry name" value="SAT4-like"/>
</dbReference>
<comment type="similarity">
    <text evidence="13">Belongs to the SAT4 family.</text>
</comment>
<keyword evidence="11" id="KW-1015">Disulfide bond</keyword>
<feature type="signal peptide" evidence="15">
    <location>
        <begin position="1"/>
        <end position="25"/>
    </location>
</feature>
<protein>
    <recommendedName>
        <fullName evidence="20">Extracellular membrane protein CFEM domain-containing protein</fullName>
    </recommendedName>
</protein>
<reference evidence="18 19" key="1">
    <citation type="submission" date="2024-02" db="EMBL/GenBank/DDBJ databases">
        <title>First draft genome assembly of two strains of Seiridium cardinale.</title>
        <authorList>
            <person name="Emiliani G."/>
            <person name="Scali E."/>
        </authorList>
    </citation>
    <scope>NUCLEOTIDE SEQUENCE [LARGE SCALE GENOMIC DNA]</scope>
    <source>
        <strain evidence="18 19">BM-138-000479</strain>
    </source>
</reference>
<feature type="domain" description="Rhodopsin" evidence="17">
    <location>
        <begin position="114"/>
        <end position="354"/>
    </location>
</feature>
<gene>
    <name evidence="18" type="ORF">SCAR479_12330</name>
</gene>
<evidence type="ECO:0000313" key="19">
    <source>
        <dbReference type="Proteomes" id="UP001465668"/>
    </source>
</evidence>
<feature type="transmembrane region" description="Helical" evidence="14">
    <location>
        <begin position="180"/>
        <end position="201"/>
    </location>
</feature>
<keyword evidence="9 14" id="KW-1133">Transmembrane helix</keyword>
<dbReference type="InterPro" id="IPR049326">
    <property type="entry name" value="Rhodopsin_dom_fungi"/>
</dbReference>
<evidence type="ECO:0000256" key="15">
    <source>
        <dbReference type="SAM" id="SignalP"/>
    </source>
</evidence>
<comment type="subcellular location">
    <subcellularLocation>
        <location evidence="2">Membrane</location>
        <topology evidence="2">Lipid-anchor</topology>
        <topology evidence="2">GPI-anchor</topology>
    </subcellularLocation>
    <subcellularLocation>
        <location evidence="1">Membrane</location>
        <topology evidence="1">Multi-pass membrane protein</topology>
    </subcellularLocation>
    <subcellularLocation>
        <location evidence="3">Secreted</location>
    </subcellularLocation>
</comment>
<evidence type="ECO:0000313" key="18">
    <source>
        <dbReference type="EMBL" id="KAK9770981.1"/>
    </source>
</evidence>
<evidence type="ECO:0000256" key="2">
    <source>
        <dbReference type="ARBA" id="ARBA00004589"/>
    </source>
</evidence>
<evidence type="ECO:0000256" key="10">
    <source>
        <dbReference type="ARBA" id="ARBA00023136"/>
    </source>
</evidence>
<evidence type="ECO:0000256" key="7">
    <source>
        <dbReference type="ARBA" id="ARBA00022692"/>
    </source>
</evidence>
<keyword evidence="6" id="KW-0336">GPI-anchor</keyword>
<dbReference type="EMBL" id="JARVKM010000082">
    <property type="protein sequence ID" value="KAK9770981.1"/>
    <property type="molecule type" value="Genomic_DNA"/>
</dbReference>
<keyword evidence="10 14" id="KW-0472">Membrane</keyword>
<evidence type="ECO:0000256" key="9">
    <source>
        <dbReference type="ARBA" id="ARBA00022989"/>
    </source>
</evidence>
<evidence type="ECO:0000259" key="16">
    <source>
        <dbReference type="Pfam" id="PF05730"/>
    </source>
</evidence>
<dbReference type="PANTHER" id="PTHR33048">
    <property type="entry name" value="PTH11-LIKE INTEGRAL MEMBRANE PROTEIN (AFU_ORTHOLOGUE AFUA_5G11245)"/>
    <property type="match status" value="1"/>
</dbReference>
<dbReference type="InterPro" id="IPR008427">
    <property type="entry name" value="Extracellular_membr_CFEM_dom"/>
</dbReference>
<name>A0ABR2XBJ4_9PEZI</name>
<feature type="transmembrane region" description="Helical" evidence="14">
    <location>
        <begin position="208"/>
        <end position="230"/>
    </location>
</feature>
<evidence type="ECO:0000256" key="4">
    <source>
        <dbReference type="ARBA" id="ARBA00010031"/>
    </source>
</evidence>
<feature type="transmembrane region" description="Helical" evidence="14">
    <location>
        <begin position="96"/>
        <end position="117"/>
    </location>
</feature>
<evidence type="ECO:0000256" key="1">
    <source>
        <dbReference type="ARBA" id="ARBA00004141"/>
    </source>
</evidence>
<evidence type="ECO:0008006" key="20">
    <source>
        <dbReference type="Google" id="ProtNLM"/>
    </source>
</evidence>
<feature type="transmembrane region" description="Helical" evidence="14">
    <location>
        <begin position="292"/>
        <end position="310"/>
    </location>
</feature>
<comment type="similarity">
    <text evidence="4">Belongs to the RBT5 family.</text>
</comment>
<dbReference type="Proteomes" id="UP001465668">
    <property type="component" value="Unassembled WGS sequence"/>
</dbReference>
<keyword evidence="8 15" id="KW-0732">Signal</keyword>
<feature type="transmembrane region" description="Helical" evidence="14">
    <location>
        <begin position="129"/>
        <end position="151"/>
    </location>
</feature>
<evidence type="ECO:0000256" key="13">
    <source>
        <dbReference type="ARBA" id="ARBA00038359"/>
    </source>
</evidence>
<proteinExistence type="inferred from homology"/>
<evidence type="ECO:0000256" key="3">
    <source>
        <dbReference type="ARBA" id="ARBA00004613"/>
    </source>
</evidence>
<evidence type="ECO:0000256" key="6">
    <source>
        <dbReference type="ARBA" id="ARBA00022622"/>
    </source>
</evidence>
<keyword evidence="7 14" id="KW-0812">Transmembrane</keyword>
<dbReference type="Pfam" id="PF20684">
    <property type="entry name" value="Fung_rhodopsin"/>
    <property type="match status" value="1"/>
</dbReference>
<dbReference type="Pfam" id="PF05730">
    <property type="entry name" value="CFEM"/>
    <property type="match status" value="1"/>
</dbReference>
<evidence type="ECO:0000256" key="14">
    <source>
        <dbReference type="SAM" id="Phobius"/>
    </source>
</evidence>
<evidence type="ECO:0000256" key="8">
    <source>
        <dbReference type="ARBA" id="ARBA00022729"/>
    </source>
</evidence>
<keyword evidence="5" id="KW-0964">Secreted</keyword>